<feature type="transmembrane region" description="Helical" evidence="6">
    <location>
        <begin position="306"/>
        <end position="332"/>
    </location>
</feature>
<feature type="transmembrane region" description="Helical" evidence="6">
    <location>
        <begin position="445"/>
        <end position="467"/>
    </location>
</feature>
<feature type="transmembrane region" description="Helical" evidence="6">
    <location>
        <begin position="352"/>
        <end position="375"/>
    </location>
</feature>
<dbReference type="Gene3D" id="1.20.1250.20">
    <property type="entry name" value="MFS general substrate transporter like domains"/>
    <property type="match status" value="2"/>
</dbReference>
<comment type="caution">
    <text evidence="8">The sequence shown here is derived from an EMBL/GenBank/DDBJ whole genome shotgun (WGS) entry which is preliminary data.</text>
</comment>
<keyword evidence="3 6" id="KW-0812">Transmembrane</keyword>
<evidence type="ECO:0000259" key="7">
    <source>
        <dbReference type="PROSITE" id="PS50850"/>
    </source>
</evidence>
<organism evidence="8 9">
    <name type="scientific">Sphingomonas kyungheensis</name>
    <dbReference type="NCBI Taxonomy" id="1069987"/>
    <lineage>
        <taxon>Bacteria</taxon>
        <taxon>Pseudomonadati</taxon>
        <taxon>Pseudomonadota</taxon>
        <taxon>Alphaproteobacteria</taxon>
        <taxon>Sphingomonadales</taxon>
        <taxon>Sphingomonadaceae</taxon>
        <taxon>Sphingomonas</taxon>
    </lineage>
</organism>
<keyword evidence="2" id="KW-0813">Transport</keyword>
<dbReference type="InterPro" id="IPR011701">
    <property type="entry name" value="MFS"/>
</dbReference>
<evidence type="ECO:0000256" key="1">
    <source>
        <dbReference type="ARBA" id="ARBA00004141"/>
    </source>
</evidence>
<evidence type="ECO:0000256" key="6">
    <source>
        <dbReference type="SAM" id="Phobius"/>
    </source>
</evidence>
<dbReference type="Pfam" id="PF07690">
    <property type="entry name" value="MFS_1"/>
    <property type="match status" value="1"/>
</dbReference>
<name>A0ABU8GYS8_9SPHN</name>
<accession>A0ABU8GYS8</accession>
<dbReference type="Proteomes" id="UP001367771">
    <property type="component" value="Unassembled WGS sequence"/>
</dbReference>
<comment type="subcellular location">
    <subcellularLocation>
        <location evidence="1">Membrane</location>
        <topology evidence="1">Multi-pass membrane protein</topology>
    </subcellularLocation>
</comment>
<keyword evidence="9" id="KW-1185">Reference proteome</keyword>
<evidence type="ECO:0000313" key="9">
    <source>
        <dbReference type="Proteomes" id="UP001367771"/>
    </source>
</evidence>
<dbReference type="InterPro" id="IPR036259">
    <property type="entry name" value="MFS_trans_sf"/>
</dbReference>
<dbReference type="PANTHER" id="PTHR23505">
    <property type="entry name" value="SPINSTER"/>
    <property type="match status" value="1"/>
</dbReference>
<feature type="transmembrane region" description="Helical" evidence="6">
    <location>
        <begin position="180"/>
        <end position="206"/>
    </location>
</feature>
<dbReference type="PANTHER" id="PTHR23505:SF79">
    <property type="entry name" value="PROTEIN SPINSTER"/>
    <property type="match status" value="1"/>
</dbReference>
<feature type="transmembrane region" description="Helical" evidence="6">
    <location>
        <begin position="116"/>
        <end position="133"/>
    </location>
</feature>
<feature type="transmembrane region" description="Helical" evidence="6">
    <location>
        <begin position="255"/>
        <end position="275"/>
    </location>
</feature>
<feature type="transmembrane region" description="Helical" evidence="6">
    <location>
        <begin position="281"/>
        <end position="299"/>
    </location>
</feature>
<keyword evidence="4 6" id="KW-1133">Transmembrane helix</keyword>
<dbReference type="RefSeq" id="WP_336544380.1">
    <property type="nucleotide sequence ID" value="NZ_JBBBDM010000001.1"/>
</dbReference>
<evidence type="ECO:0000256" key="3">
    <source>
        <dbReference type="ARBA" id="ARBA00022692"/>
    </source>
</evidence>
<evidence type="ECO:0000256" key="4">
    <source>
        <dbReference type="ARBA" id="ARBA00022989"/>
    </source>
</evidence>
<feature type="transmembrane region" description="Helical" evidence="6">
    <location>
        <begin position="387"/>
        <end position="405"/>
    </location>
</feature>
<dbReference type="InterPro" id="IPR020846">
    <property type="entry name" value="MFS_dom"/>
</dbReference>
<reference evidence="8 9" key="1">
    <citation type="journal article" date="2013" name="Int. J. Syst. Evol. Microbiol.">
        <title>Sphingomonas kyungheensis sp. nov., a bacterium with ginsenoside-converting activity isolated from soil of a ginseng field.</title>
        <authorList>
            <person name="Son H.M."/>
            <person name="Yang J.E."/>
            <person name="Park Y."/>
            <person name="Han C.K."/>
            <person name="Kim S.G."/>
            <person name="Kook M."/>
            <person name="Yi T.H."/>
        </authorList>
    </citation>
    <scope>NUCLEOTIDE SEQUENCE [LARGE SCALE GENOMIC DNA]</scope>
    <source>
        <strain evidence="8 9">LMG 26582</strain>
    </source>
</reference>
<dbReference type="InterPro" id="IPR044770">
    <property type="entry name" value="MFS_spinster-like"/>
</dbReference>
<feature type="transmembrane region" description="Helical" evidence="6">
    <location>
        <begin position="145"/>
        <end position="168"/>
    </location>
</feature>
<proteinExistence type="predicted"/>
<feature type="transmembrane region" description="Helical" evidence="6">
    <location>
        <begin position="55"/>
        <end position="73"/>
    </location>
</feature>
<evidence type="ECO:0000256" key="2">
    <source>
        <dbReference type="ARBA" id="ARBA00022448"/>
    </source>
</evidence>
<evidence type="ECO:0000313" key="8">
    <source>
        <dbReference type="EMBL" id="MEI5685924.1"/>
    </source>
</evidence>
<feature type="transmembrane region" description="Helical" evidence="6">
    <location>
        <begin position="411"/>
        <end position="433"/>
    </location>
</feature>
<feature type="transmembrane region" description="Helical" evidence="6">
    <location>
        <begin position="479"/>
        <end position="502"/>
    </location>
</feature>
<feature type="domain" description="Major facilitator superfamily (MFS) profile" evidence="7">
    <location>
        <begin position="20"/>
        <end position="506"/>
    </location>
</feature>
<evidence type="ECO:0000256" key="5">
    <source>
        <dbReference type="ARBA" id="ARBA00023136"/>
    </source>
</evidence>
<protein>
    <submittedName>
        <fullName evidence="8">MFS transporter</fullName>
    </submittedName>
</protein>
<keyword evidence="5 6" id="KW-0472">Membrane</keyword>
<feature type="transmembrane region" description="Helical" evidence="6">
    <location>
        <begin position="16"/>
        <end position="34"/>
    </location>
</feature>
<dbReference type="EMBL" id="JBBBDM010000001">
    <property type="protein sequence ID" value="MEI5685924.1"/>
    <property type="molecule type" value="Genomic_DNA"/>
</dbReference>
<dbReference type="PROSITE" id="PS50850">
    <property type="entry name" value="MFS"/>
    <property type="match status" value="1"/>
</dbReference>
<sequence>MAEATAGAGEQRASPYAWYVLGILFVVYVLNFIDRQVIAILAEEIKRDLRLKDEDLGFLYGTAFGVFYALFGIPLGRLADTWHRVRLMTVGLALWSAMTALSGFSRTGGELAAARIGVGVGEATASPAAYSLISDHFPKRLRATALSIYSAGLYVGGGVSLFLGGMVVQNWNRAFPAGGPLGLVGWQAAFLVVGLPGLLVALWIATLREPVRGLVEGLPAPPPHPAPFRAFAAELLTILPPLTLIGAWQGGARALFVNLAVLAGVAALVTLLIALGEPAPQWIAVGTGVYAVFSWGSALRRRDPATFALIVGTPAFVCTVVAYGLIAFLAYAANFWAAPYALRVLGETPAHAGLWLGSSGALAGFLGVTIGGLVADRLRRRNPAGRLIVVLAGATLPVPFLIGAFTAGDVWVFYPSLFLAGLTASGALGAAAATTQDLVLPRMRGAATATFFIGTTLLGLALGPYAAGRISTLSGSLSIGMLSLLAVVPVTVACAVAAYRLVPAAEATREARAAAVE</sequence>
<dbReference type="CDD" id="cd17328">
    <property type="entry name" value="MFS_spinster_like"/>
    <property type="match status" value="1"/>
</dbReference>
<gene>
    <name evidence="8" type="ORF">V8201_02400</name>
</gene>
<dbReference type="SUPFAM" id="SSF103473">
    <property type="entry name" value="MFS general substrate transporter"/>
    <property type="match status" value="1"/>
</dbReference>